<name>A0A7W7Y095_9GAMM</name>
<dbReference type="RefSeq" id="WP_183948375.1">
    <property type="nucleotide sequence ID" value="NZ_JACHHX010000009.1"/>
</dbReference>
<dbReference type="Proteomes" id="UP000519004">
    <property type="component" value="Unassembled WGS sequence"/>
</dbReference>
<evidence type="ECO:0000313" key="1">
    <source>
        <dbReference type="EMBL" id="MBB5015702.1"/>
    </source>
</evidence>
<sequence>MRRPLLLLAFAALLTACSSDPVKKRVWPPQASLQEVAVQDDGQWRLNLRLQNFSTVAMRYDQVDLRLEVAGIEAGRLSLRPGISVGPGSAEIVEALLTPADAAREPMDAVLRTRNGLRYRLVGRIVSGDPRGNYDIEFASALNPVPGLDGVLR</sequence>
<proteinExistence type="predicted"/>
<comment type="caution">
    <text evidence="1">The sequence shown here is derived from an EMBL/GenBank/DDBJ whole genome shotgun (WGS) entry which is preliminary data.</text>
</comment>
<dbReference type="AlphaFoldDB" id="A0A7W7Y095"/>
<reference evidence="1 2" key="1">
    <citation type="submission" date="2020-08" db="EMBL/GenBank/DDBJ databases">
        <title>Genomic Encyclopedia of Type Strains, Phase IV (KMG-IV): sequencing the most valuable type-strain genomes for metagenomic binning, comparative biology and taxonomic classification.</title>
        <authorList>
            <person name="Goeker M."/>
        </authorList>
    </citation>
    <scope>NUCLEOTIDE SEQUENCE [LARGE SCALE GENOMIC DNA]</scope>
    <source>
        <strain evidence="1 2">DSM 25897</strain>
    </source>
</reference>
<keyword evidence="2" id="KW-1185">Reference proteome</keyword>
<accession>A0A7W7Y095</accession>
<gene>
    <name evidence="1" type="ORF">HNQ58_001606</name>
</gene>
<protein>
    <recommendedName>
        <fullName evidence="3">Late embryogenesis abundant protein LEA-2 subgroup domain-containing protein</fullName>
    </recommendedName>
</protein>
<dbReference type="SUPFAM" id="SSF117070">
    <property type="entry name" value="LEA14-like"/>
    <property type="match status" value="1"/>
</dbReference>
<evidence type="ECO:0008006" key="3">
    <source>
        <dbReference type="Google" id="ProtNLM"/>
    </source>
</evidence>
<dbReference type="EMBL" id="JACHHX010000009">
    <property type="protein sequence ID" value="MBB5015702.1"/>
    <property type="molecule type" value="Genomic_DNA"/>
</dbReference>
<dbReference type="PROSITE" id="PS51257">
    <property type="entry name" value="PROKAR_LIPOPROTEIN"/>
    <property type="match status" value="1"/>
</dbReference>
<organism evidence="1 2">
    <name type="scientific">Rehaibacterium terrae</name>
    <dbReference type="NCBI Taxonomy" id="1341696"/>
    <lineage>
        <taxon>Bacteria</taxon>
        <taxon>Pseudomonadati</taxon>
        <taxon>Pseudomonadota</taxon>
        <taxon>Gammaproteobacteria</taxon>
        <taxon>Lysobacterales</taxon>
        <taxon>Lysobacteraceae</taxon>
        <taxon>Rehaibacterium</taxon>
    </lineage>
</organism>
<evidence type="ECO:0000313" key="2">
    <source>
        <dbReference type="Proteomes" id="UP000519004"/>
    </source>
</evidence>